<keyword evidence="16" id="KW-1185">Reference proteome</keyword>
<evidence type="ECO:0000256" key="14">
    <source>
        <dbReference type="SAM" id="MobiDB-lite"/>
    </source>
</evidence>
<comment type="subunit">
    <text evidence="4">Component of the EKC/KEOPS complex composed of at least BUD32, CGI121, GON7, KAE1 and PCC1; the whole complex dimerizes.</text>
</comment>
<comment type="function">
    <text evidence="13">Component of the EKC/KEOPS complex that is required for the formation of a threonylcarbamoyl group on adenosine at position 37 (t(6)A37) in tRNAs that read codons beginning with adenine. The complex is probably involved in the transfer of the threonylcarbamoyl moiety of threonylcarbamoyl-AMP (TC-AMP) to the N6 group of A37. GON7 likely plays a supporting role to the catalytic subunit KAE1 in the complex. The EKC/KEOPS complex also promotes both telomere uncapping and telomere elongation. The complex is required for efficient recruitment of transcriptional coactivators.</text>
</comment>
<evidence type="ECO:0000256" key="8">
    <source>
        <dbReference type="ARBA" id="ARBA00022895"/>
    </source>
</evidence>
<comment type="caution">
    <text evidence="15">The sequence shown here is derived from an EMBL/GenBank/DDBJ whole genome shotgun (WGS) entry which is preliminary data.</text>
</comment>
<sequence length="100" mass="11072">MSHPPLVASYNSPTSTQVFSHELPPPPTEGDGSSVEKKTAYLAELRGNAAKLQAEVNSFLTRKMDEDKSAEEQKGAKKSTKKDEEREEEMYGEEDPEQDG</sequence>
<proteinExistence type="inferred from homology"/>
<keyword evidence="12" id="KW-0539">Nucleus</keyword>
<dbReference type="OrthoDB" id="2288868at2759"/>
<comment type="similarity">
    <text evidence="3">Belongs to the GON7 family.</text>
</comment>
<evidence type="ECO:0000256" key="13">
    <source>
        <dbReference type="ARBA" id="ARBA00025393"/>
    </source>
</evidence>
<feature type="compositionally biased region" description="Acidic residues" evidence="14">
    <location>
        <begin position="85"/>
        <end position="100"/>
    </location>
</feature>
<keyword evidence="7" id="KW-0819">tRNA processing</keyword>
<protein>
    <recommendedName>
        <fullName evidence="5">EKC/KEOPS complex subunit GON7</fullName>
    </recommendedName>
</protein>
<comment type="subcellular location">
    <subcellularLocation>
        <location evidence="2">Chromosome</location>
        <location evidence="2">Telomere</location>
    </subcellularLocation>
    <subcellularLocation>
        <location evidence="1">Nucleus</location>
    </subcellularLocation>
</comment>
<evidence type="ECO:0000256" key="11">
    <source>
        <dbReference type="ARBA" id="ARBA00023163"/>
    </source>
</evidence>
<evidence type="ECO:0000256" key="7">
    <source>
        <dbReference type="ARBA" id="ARBA00022694"/>
    </source>
</evidence>
<evidence type="ECO:0000256" key="4">
    <source>
        <dbReference type="ARBA" id="ARBA00011534"/>
    </source>
</evidence>
<dbReference type="GO" id="GO:0005634">
    <property type="term" value="C:nucleus"/>
    <property type="evidence" value="ECO:0007669"/>
    <property type="project" value="UniProtKB-SubCell"/>
</dbReference>
<evidence type="ECO:0000256" key="10">
    <source>
        <dbReference type="ARBA" id="ARBA00023159"/>
    </source>
</evidence>
<keyword evidence="11" id="KW-0804">Transcription</keyword>
<dbReference type="Pfam" id="PF08738">
    <property type="entry name" value="Gon7"/>
    <property type="match status" value="1"/>
</dbReference>
<dbReference type="Proteomes" id="UP000660729">
    <property type="component" value="Unassembled WGS sequence"/>
</dbReference>
<evidence type="ECO:0000313" key="16">
    <source>
        <dbReference type="Proteomes" id="UP000660729"/>
    </source>
</evidence>
<evidence type="ECO:0000256" key="5">
    <source>
        <dbReference type="ARBA" id="ARBA00019746"/>
    </source>
</evidence>
<evidence type="ECO:0000256" key="1">
    <source>
        <dbReference type="ARBA" id="ARBA00004123"/>
    </source>
</evidence>
<evidence type="ECO:0000256" key="2">
    <source>
        <dbReference type="ARBA" id="ARBA00004574"/>
    </source>
</evidence>
<keyword evidence="9" id="KW-0805">Transcription regulation</keyword>
<evidence type="ECO:0000256" key="9">
    <source>
        <dbReference type="ARBA" id="ARBA00023015"/>
    </source>
</evidence>
<dbReference type="GO" id="GO:0008033">
    <property type="term" value="P:tRNA processing"/>
    <property type="evidence" value="ECO:0007669"/>
    <property type="project" value="UniProtKB-KW"/>
</dbReference>
<feature type="compositionally biased region" description="Basic and acidic residues" evidence="14">
    <location>
        <begin position="62"/>
        <end position="75"/>
    </location>
</feature>
<accession>A0A8H6VL62</accession>
<keyword evidence="6" id="KW-0158">Chromosome</keyword>
<gene>
    <name evidence="15" type="ORF">HII31_02181</name>
</gene>
<dbReference type="GO" id="GO:0000781">
    <property type="term" value="C:chromosome, telomeric region"/>
    <property type="evidence" value="ECO:0007669"/>
    <property type="project" value="UniProtKB-SubCell"/>
</dbReference>
<feature type="region of interest" description="Disordered" evidence="14">
    <location>
        <begin position="61"/>
        <end position="100"/>
    </location>
</feature>
<keyword evidence="10" id="KW-0010">Activator</keyword>
<dbReference type="InterPro" id="IPR014849">
    <property type="entry name" value="EKC/KEOPS_Gon7"/>
</dbReference>
<dbReference type="EMBL" id="JABCIY010000025">
    <property type="protein sequence ID" value="KAF7196453.1"/>
    <property type="molecule type" value="Genomic_DNA"/>
</dbReference>
<evidence type="ECO:0000256" key="6">
    <source>
        <dbReference type="ARBA" id="ARBA00022454"/>
    </source>
</evidence>
<feature type="compositionally biased region" description="Polar residues" evidence="14">
    <location>
        <begin position="9"/>
        <end position="19"/>
    </location>
</feature>
<evidence type="ECO:0000256" key="3">
    <source>
        <dbReference type="ARBA" id="ARBA00008529"/>
    </source>
</evidence>
<evidence type="ECO:0000256" key="12">
    <source>
        <dbReference type="ARBA" id="ARBA00023242"/>
    </source>
</evidence>
<reference evidence="15" key="1">
    <citation type="submission" date="2020-04" db="EMBL/GenBank/DDBJ databases">
        <title>Draft genome resource of the tomato pathogen Pseudocercospora fuligena.</title>
        <authorList>
            <person name="Zaccaron A."/>
        </authorList>
    </citation>
    <scope>NUCLEOTIDE SEQUENCE</scope>
    <source>
        <strain evidence="15">PF001</strain>
    </source>
</reference>
<evidence type="ECO:0000313" key="15">
    <source>
        <dbReference type="EMBL" id="KAF7196453.1"/>
    </source>
</evidence>
<organism evidence="15 16">
    <name type="scientific">Pseudocercospora fuligena</name>
    <dbReference type="NCBI Taxonomy" id="685502"/>
    <lineage>
        <taxon>Eukaryota</taxon>
        <taxon>Fungi</taxon>
        <taxon>Dikarya</taxon>
        <taxon>Ascomycota</taxon>
        <taxon>Pezizomycotina</taxon>
        <taxon>Dothideomycetes</taxon>
        <taxon>Dothideomycetidae</taxon>
        <taxon>Mycosphaerellales</taxon>
        <taxon>Mycosphaerellaceae</taxon>
        <taxon>Pseudocercospora</taxon>
    </lineage>
</organism>
<feature type="region of interest" description="Disordered" evidence="14">
    <location>
        <begin position="1"/>
        <end position="38"/>
    </location>
</feature>
<name>A0A8H6VL62_9PEZI</name>
<dbReference type="AlphaFoldDB" id="A0A8H6VL62"/>
<keyword evidence="8" id="KW-0779">Telomere</keyword>